<feature type="transmembrane region" description="Helical" evidence="1">
    <location>
        <begin position="178"/>
        <end position="199"/>
    </location>
</feature>
<feature type="transmembrane region" description="Helical" evidence="1">
    <location>
        <begin position="49"/>
        <end position="73"/>
    </location>
</feature>
<dbReference type="PANTHER" id="PTHR36927">
    <property type="entry name" value="BLR4337 PROTEIN"/>
    <property type="match status" value="1"/>
</dbReference>
<dbReference type="EMBL" id="BLTE01000012">
    <property type="protein sequence ID" value="GFK94817.1"/>
    <property type="molecule type" value="Genomic_DNA"/>
</dbReference>
<dbReference type="InterPro" id="IPR002656">
    <property type="entry name" value="Acyl_transf_3_dom"/>
</dbReference>
<evidence type="ECO:0000313" key="4">
    <source>
        <dbReference type="Proteomes" id="UP000494245"/>
    </source>
</evidence>
<keyword evidence="1" id="KW-0812">Transmembrane</keyword>
<evidence type="ECO:0000259" key="2">
    <source>
        <dbReference type="Pfam" id="PF01757"/>
    </source>
</evidence>
<dbReference type="EC" id="2.1.-.-" evidence="3"/>
<accession>A0A6V8LYU4</accession>
<keyword evidence="1" id="KW-0472">Membrane</keyword>
<feature type="transmembrane region" description="Helical" evidence="1">
    <location>
        <begin position="134"/>
        <end position="157"/>
    </location>
</feature>
<feature type="transmembrane region" description="Helical" evidence="1">
    <location>
        <begin position="205"/>
        <end position="227"/>
    </location>
</feature>
<organism evidence="3 4">
    <name type="scientific">Fundidesulfovibrio magnetotacticus</name>
    <dbReference type="NCBI Taxonomy" id="2730080"/>
    <lineage>
        <taxon>Bacteria</taxon>
        <taxon>Pseudomonadati</taxon>
        <taxon>Thermodesulfobacteriota</taxon>
        <taxon>Desulfovibrionia</taxon>
        <taxon>Desulfovibrionales</taxon>
        <taxon>Desulfovibrionaceae</taxon>
        <taxon>Fundidesulfovibrio</taxon>
    </lineage>
</organism>
<keyword evidence="4" id="KW-1185">Reference proteome</keyword>
<sequence length="378" mass="40981">MQSGRLDFVDNLRLAMIVLVVVMHAAVTYSGFGAWYYKQPQPLSPWEVLFFATFQSFLQAFFMGLLFMAAGYFAAMSLERKGAGEFARGRLARLGLPTLAYALVVHPVTVYWLADIGGLQARTGWWEYLGWYMGSLRFVGGTGPMWFALALLAFSLVHAALARPGGAQARDGGGRVGVAGVAGLVLLASAGAFALRLTWPIGTSVLNMQFCFFSQYVILYVVGVMAFRRGWLDRLTPGFGRGLVWTALALAPVLAVFFVLARGSQAGVEAFRGGFTWQSGFYALWESATGVCMSLGLWAVFRERFPRKGALAAWGSANAFAVYMFHTPVLVLVSLAVRGVHWAALPKFLLVSALGVPASFLAAWALRKLPGVAALTRS</sequence>
<protein>
    <submittedName>
        <fullName evidence="3">Glucans biosynthesis protein C</fullName>
        <ecNumber evidence="3">2.1.-.-</ecNumber>
    </submittedName>
</protein>
<dbReference type="Pfam" id="PF01757">
    <property type="entry name" value="Acyl_transf_3"/>
    <property type="match status" value="1"/>
</dbReference>
<dbReference type="GO" id="GO:0016747">
    <property type="term" value="F:acyltransferase activity, transferring groups other than amino-acyl groups"/>
    <property type="evidence" value="ECO:0007669"/>
    <property type="project" value="InterPro"/>
</dbReference>
<reference evidence="3 4" key="1">
    <citation type="submission" date="2020-04" db="EMBL/GenBank/DDBJ databases">
        <authorList>
            <consortium name="Desulfovibrio sp. FSS-1 genome sequencing consortium"/>
            <person name="Shimoshige H."/>
            <person name="Kobayashi H."/>
            <person name="Maekawa T."/>
        </authorList>
    </citation>
    <scope>NUCLEOTIDE SEQUENCE [LARGE SCALE GENOMIC DNA]</scope>
    <source>
        <strain evidence="3 4">SIID29052-01</strain>
    </source>
</reference>
<feature type="transmembrane region" description="Helical" evidence="1">
    <location>
        <begin position="94"/>
        <end position="114"/>
    </location>
</feature>
<feature type="transmembrane region" description="Helical" evidence="1">
    <location>
        <begin position="12"/>
        <end position="37"/>
    </location>
</feature>
<feature type="transmembrane region" description="Helical" evidence="1">
    <location>
        <begin position="281"/>
        <end position="301"/>
    </location>
</feature>
<feature type="domain" description="Acyltransferase 3" evidence="2">
    <location>
        <begin position="7"/>
        <end position="364"/>
    </location>
</feature>
<evidence type="ECO:0000313" key="3">
    <source>
        <dbReference type="EMBL" id="GFK94817.1"/>
    </source>
</evidence>
<keyword evidence="1" id="KW-1133">Transmembrane helix</keyword>
<dbReference type="Proteomes" id="UP000494245">
    <property type="component" value="Unassembled WGS sequence"/>
</dbReference>
<reference evidence="3 4" key="2">
    <citation type="submission" date="2020-05" db="EMBL/GenBank/DDBJ databases">
        <title>Draft genome sequence of Desulfovibrio sp. strainFSS-1.</title>
        <authorList>
            <person name="Shimoshige H."/>
            <person name="Kobayashi H."/>
            <person name="Maekawa T."/>
        </authorList>
    </citation>
    <scope>NUCLEOTIDE SEQUENCE [LARGE SCALE GENOMIC DNA]</scope>
    <source>
        <strain evidence="3 4">SIID29052-01</strain>
    </source>
</reference>
<dbReference type="AlphaFoldDB" id="A0A6V8LYU4"/>
<name>A0A6V8LYU4_9BACT</name>
<feature type="transmembrane region" description="Helical" evidence="1">
    <location>
        <begin position="348"/>
        <end position="366"/>
    </location>
</feature>
<evidence type="ECO:0000256" key="1">
    <source>
        <dbReference type="SAM" id="Phobius"/>
    </source>
</evidence>
<proteinExistence type="predicted"/>
<comment type="caution">
    <text evidence="3">The sequence shown here is derived from an EMBL/GenBank/DDBJ whole genome shotgun (WGS) entry which is preliminary data.</text>
</comment>
<dbReference type="InterPro" id="IPR050623">
    <property type="entry name" value="Glucan_succinyl_AcylTrfase"/>
</dbReference>
<gene>
    <name evidence="3" type="primary">mdoC</name>
    <name evidence="3" type="ORF">NNJEOMEG_02665</name>
</gene>
<feature type="transmembrane region" description="Helical" evidence="1">
    <location>
        <begin position="239"/>
        <end position="261"/>
    </location>
</feature>
<keyword evidence="3" id="KW-0808">Transferase</keyword>
<feature type="transmembrane region" description="Helical" evidence="1">
    <location>
        <begin position="313"/>
        <end position="336"/>
    </location>
</feature>
<dbReference type="RefSeq" id="WP_173085257.1">
    <property type="nucleotide sequence ID" value="NZ_BLTE01000012.1"/>
</dbReference>
<dbReference type="PANTHER" id="PTHR36927:SF4">
    <property type="entry name" value="BLR5718 PROTEIN"/>
    <property type="match status" value="1"/>
</dbReference>